<name>A0AAD3D2R3_9STRA</name>
<reference evidence="3 4" key="1">
    <citation type="journal article" date="2021" name="Sci. Rep.">
        <title>The genome of the diatom Chaetoceros tenuissimus carries an ancient integrated fragment of an extant virus.</title>
        <authorList>
            <person name="Hongo Y."/>
            <person name="Kimura K."/>
            <person name="Takaki Y."/>
            <person name="Yoshida Y."/>
            <person name="Baba S."/>
            <person name="Kobayashi G."/>
            <person name="Nagasaki K."/>
            <person name="Hano T."/>
            <person name="Tomaru Y."/>
        </authorList>
    </citation>
    <scope>NUCLEOTIDE SEQUENCE [LARGE SCALE GENOMIC DNA]</scope>
    <source>
        <strain evidence="3 4">NIES-3715</strain>
    </source>
</reference>
<dbReference type="Pfam" id="PF13561">
    <property type="entry name" value="adh_short_C2"/>
    <property type="match status" value="1"/>
</dbReference>
<evidence type="ECO:0000313" key="4">
    <source>
        <dbReference type="Proteomes" id="UP001054902"/>
    </source>
</evidence>
<dbReference type="Proteomes" id="UP001054902">
    <property type="component" value="Unassembled WGS sequence"/>
</dbReference>
<accession>A0AAD3D2R3</accession>
<dbReference type="PANTHER" id="PTHR43477:SF1">
    <property type="entry name" value="DIHYDROANTICAPSIN 7-DEHYDROGENASE"/>
    <property type="match status" value="1"/>
</dbReference>
<comment type="caution">
    <text evidence="3">The sequence shown here is derived from an EMBL/GenBank/DDBJ whole genome shotgun (WGS) entry which is preliminary data.</text>
</comment>
<evidence type="ECO:0008006" key="5">
    <source>
        <dbReference type="Google" id="ProtNLM"/>
    </source>
</evidence>
<gene>
    <name evidence="3" type="ORF">CTEN210_12192</name>
</gene>
<dbReference type="InterPro" id="IPR002347">
    <property type="entry name" value="SDR_fam"/>
</dbReference>
<dbReference type="PANTHER" id="PTHR43477">
    <property type="entry name" value="DIHYDROANTICAPSIN 7-DEHYDROGENASE"/>
    <property type="match status" value="1"/>
</dbReference>
<dbReference type="PRINTS" id="PR00081">
    <property type="entry name" value="GDHRDH"/>
</dbReference>
<evidence type="ECO:0000313" key="3">
    <source>
        <dbReference type="EMBL" id="GFH55716.1"/>
    </source>
</evidence>
<comment type="similarity">
    <text evidence="1">Belongs to the short-chain dehydrogenases/reductases (SDR) family.</text>
</comment>
<dbReference type="InterPro" id="IPR036291">
    <property type="entry name" value="NAD(P)-bd_dom_sf"/>
</dbReference>
<evidence type="ECO:0000256" key="2">
    <source>
        <dbReference type="ARBA" id="ARBA00023002"/>
    </source>
</evidence>
<sequence>MGKATAVSTVARGGQALIISRSQEKLQKAVLEIQKQAAECCRKGQKLGQVQTAVLDVTNEDAIRDFVETLPPVSDDDEESNTWDALVFSAAGRAPHGSITDLPIADTRELFETKFWGAYNCAKYFGPKLTYGGSIVFVGGVLNRRPGINCSPLASTNGALEGLTRALALEFGDRLRVNCLSPGFCETERFDHMDPVKKAQMLANTADSLPLKRTGIPQDMGEAIYHLLESKFITGVVLDCDGGHHIRQYANRNTDPMRKND</sequence>
<dbReference type="CDD" id="cd05233">
    <property type="entry name" value="SDR_c"/>
    <property type="match status" value="1"/>
</dbReference>
<dbReference type="GO" id="GO:0016491">
    <property type="term" value="F:oxidoreductase activity"/>
    <property type="evidence" value="ECO:0007669"/>
    <property type="project" value="UniProtKB-KW"/>
</dbReference>
<proteinExistence type="inferred from homology"/>
<keyword evidence="4" id="KW-1185">Reference proteome</keyword>
<dbReference type="Gene3D" id="3.40.50.720">
    <property type="entry name" value="NAD(P)-binding Rossmann-like Domain"/>
    <property type="match status" value="1"/>
</dbReference>
<protein>
    <recommendedName>
        <fullName evidence="5">Short-chain dehydrogenase</fullName>
    </recommendedName>
</protein>
<dbReference type="AlphaFoldDB" id="A0AAD3D2R3"/>
<keyword evidence="2" id="KW-0560">Oxidoreductase</keyword>
<dbReference type="InterPro" id="IPR051122">
    <property type="entry name" value="SDR_DHRS6-like"/>
</dbReference>
<dbReference type="EMBL" id="BLLK01000051">
    <property type="protein sequence ID" value="GFH55716.1"/>
    <property type="molecule type" value="Genomic_DNA"/>
</dbReference>
<dbReference type="SUPFAM" id="SSF51735">
    <property type="entry name" value="NAD(P)-binding Rossmann-fold domains"/>
    <property type="match status" value="1"/>
</dbReference>
<evidence type="ECO:0000256" key="1">
    <source>
        <dbReference type="ARBA" id="ARBA00006484"/>
    </source>
</evidence>
<organism evidence="3 4">
    <name type="scientific">Chaetoceros tenuissimus</name>
    <dbReference type="NCBI Taxonomy" id="426638"/>
    <lineage>
        <taxon>Eukaryota</taxon>
        <taxon>Sar</taxon>
        <taxon>Stramenopiles</taxon>
        <taxon>Ochrophyta</taxon>
        <taxon>Bacillariophyta</taxon>
        <taxon>Coscinodiscophyceae</taxon>
        <taxon>Chaetocerotophycidae</taxon>
        <taxon>Chaetocerotales</taxon>
        <taxon>Chaetocerotaceae</taxon>
        <taxon>Chaetoceros</taxon>
    </lineage>
</organism>